<dbReference type="InterPro" id="IPR013324">
    <property type="entry name" value="RNA_pol_sigma_r3/r4-like"/>
</dbReference>
<accession>A0A0H1RCG7</accession>
<dbReference type="Pfam" id="PF08281">
    <property type="entry name" value="Sigma70_r4_2"/>
    <property type="match status" value="1"/>
</dbReference>
<dbReference type="EMBL" id="LCYG01000032">
    <property type="protein sequence ID" value="KLK92546.1"/>
    <property type="molecule type" value="Genomic_DNA"/>
</dbReference>
<evidence type="ECO:0000313" key="3">
    <source>
        <dbReference type="Proteomes" id="UP000035489"/>
    </source>
</evidence>
<dbReference type="InterPro" id="IPR013249">
    <property type="entry name" value="RNA_pol_sigma70_r4_t2"/>
</dbReference>
<gene>
    <name evidence="2" type="ORF">AA309_12570</name>
</gene>
<proteinExistence type="predicted"/>
<organism evidence="2 3">
    <name type="scientific">Microvirga vignae</name>
    <dbReference type="NCBI Taxonomy" id="1225564"/>
    <lineage>
        <taxon>Bacteria</taxon>
        <taxon>Pseudomonadati</taxon>
        <taxon>Pseudomonadota</taxon>
        <taxon>Alphaproteobacteria</taxon>
        <taxon>Hyphomicrobiales</taxon>
        <taxon>Methylobacteriaceae</taxon>
        <taxon>Microvirga</taxon>
    </lineage>
</organism>
<sequence length="103" mass="12049">MRAFAHLGEFRGDSPIFRTVFIMREVEEMSVEETAAQLGINAATVRTRLHRARRLLRKALDERLVSAMKDAFPFDGLRCARIMDRVMQRVLELQRVREPHPAW</sequence>
<dbReference type="GO" id="GO:0006352">
    <property type="term" value="P:DNA-templated transcription initiation"/>
    <property type="evidence" value="ECO:0007669"/>
    <property type="project" value="InterPro"/>
</dbReference>
<reference evidence="2 3" key="1">
    <citation type="submission" date="2015-05" db="EMBL/GenBank/DDBJ databases">
        <title>Draft genome sequence of Microvirga vignae strain BR3299, a novel nitrogen fixing bacteria isolated from Brazil semi-aired region.</title>
        <authorList>
            <person name="Zilli J.E."/>
            <person name="Passos S.R."/>
            <person name="Leite J."/>
            <person name="Baldani J.I."/>
            <person name="Xavier G.R."/>
            <person name="Rumjaneck N.G."/>
            <person name="Simoes-Araujo J.L."/>
        </authorList>
    </citation>
    <scope>NUCLEOTIDE SEQUENCE [LARGE SCALE GENOMIC DNA]</scope>
    <source>
        <strain evidence="2 3">BR3299</strain>
    </source>
</reference>
<evidence type="ECO:0000313" key="2">
    <source>
        <dbReference type="EMBL" id="KLK92546.1"/>
    </source>
</evidence>
<keyword evidence="3" id="KW-1185">Reference proteome</keyword>
<name>A0A0H1RCG7_9HYPH</name>
<evidence type="ECO:0000259" key="1">
    <source>
        <dbReference type="Pfam" id="PF08281"/>
    </source>
</evidence>
<comment type="caution">
    <text evidence="2">The sequence shown here is derived from an EMBL/GenBank/DDBJ whole genome shotgun (WGS) entry which is preliminary data.</text>
</comment>
<dbReference type="RefSeq" id="WP_047189367.1">
    <property type="nucleotide sequence ID" value="NZ_LCYG01000032.1"/>
</dbReference>
<dbReference type="AlphaFoldDB" id="A0A0H1RCG7"/>
<feature type="domain" description="RNA polymerase sigma factor 70 region 4 type 2" evidence="1">
    <location>
        <begin position="18"/>
        <end position="56"/>
    </location>
</feature>
<protein>
    <recommendedName>
        <fullName evidence="1">RNA polymerase sigma factor 70 region 4 type 2 domain-containing protein</fullName>
    </recommendedName>
</protein>
<dbReference type="PATRIC" id="fig|1225564.3.peg.3337"/>
<dbReference type="GO" id="GO:0003677">
    <property type="term" value="F:DNA binding"/>
    <property type="evidence" value="ECO:0007669"/>
    <property type="project" value="InterPro"/>
</dbReference>
<dbReference type="Proteomes" id="UP000035489">
    <property type="component" value="Unassembled WGS sequence"/>
</dbReference>
<dbReference type="STRING" id="1225564.AA309_12570"/>
<dbReference type="InterPro" id="IPR036388">
    <property type="entry name" value="WH-like_DNA-bd_sf"/>
</dbReference>
<dbReference type="SUPFAM" id="SSF88659">
    <property type="entry name" value="Sigma3 and sigma4 domains of RNA polymerase sigma factors"/>
    <property type="match status" value="1"/>
</dbReference>
<dbReference type="Gene3D" id="1.10.10.10">
    <property type="entry name" value="Winged helix-like DNA-binding domain superfamily/Winged helix DNA-binding domain"/>
    <property type="match status" value="1"/>
</dbReference>
<dbReference type="GO" id="GO:0016987">
    <property type="term" value="F:sigma factor activity"/>
    <property type="evidence" value="ECO:0007669"/>
    <property type="project" value="InterPro"/>
</dbReference>